<dbReference type="OrthoDB" id="9787530at2"/>
<name>A0A4R2IC35_9GAMM</name>
<feature type="transmembrane region" description="Helical" evidence="1">
    <location>
        <begin position="131"/>
        <end position="156"/>
    </location>
</feature>
<keyword evidence="1" id="KW-1133">Transmembrane helix</keyword>
<feature type="transmembrane region" description="Helical" evidence="1">
    <location>
        <begin position="176"/>
        <end position="201"/>
    </location>
</feature>
<keyword evidence="1" id="KW-0812">Transmembrane</keyword>
<evidence type="ECO:0000313" key="2">
    <source>
        <dbReference type="EMBL" id="TCO42093.1"/>
    </source>
</evidence>
<reference evidence="2 3" key="1">
    <citation type="journal article" date="2015" name="Stand. Genomic Sci.">
        <title>Genomic Encyclopedia of Bacterial and Archaeal Type Strains, Phase III: the genomes of soil and plant-associated and newly described type strains.</title>
        <authorList>
            <person name="Whitman W.B."/>
            <person name="Woyke T."/>
            <person name="Klenk H.P."/>
            <person name="Zhou Y."/>
            <person name="Lilburn T.G."/>
            <person name="Beck B.J."/>
            <person name="De Vos P."/>
            <person name="Vandamme P."/>
            <person name="Eisen J.A."/>
            <person name="Garrity G."/>
            <person name="Hugenholtz P."/>
            <person name="Kyrpides N.C."/>
        </authorList>
    </citation>
    <scope>NUCLEOTIDE SEQUENCE [LARGE SCALE GENOMIC DNA]</scope>
    <source>
        <strain evidence="2 3">A3</strain>
    </source>
</reference>
<dbReference type="AlphaFoldDB" id="A0A4R2IC35"/>
<evidence type="ECO:0000256" key="1">
    <source>
        <dbReference type="SAM" id="Phobius"/>
    </source>
</evidence>
<dbReference type="Proteomes" id="UP000294862">
    <property type="component" value="Unassembled WGS sequence"/>
</dbReference>
<proteinExistence type="predicted"/>
<feature type="transmembrane region" description="Helical" evidence="1">
    <location>
        <begin position="38"/>
        <end position="53"/>
    </location>
</feature>
<gene>
    <name evidence="2" type="ORF">EV148_102452</name>
</gene>
<feature type="transmembrane region" description="Helical" evidence="1">
    <location>
        <begin position="65"/>
        <end position="85"/>
    </location>
</feature>
<accession>A0A4R2IC35</accession>
<feature type="transmembrane region" description="Helical" evidence="1">
    <location>
        <begin position="101"/>
        <end position="119"/>
    </location>
</feature>
<evidence type="ECO:0000313" key="3">
    <source>
        <dbReference type="Proteomes" id="UP000294862"/>
    </source>
</evidence>
<keyword evidence="1" id="KW-0472">Membrane</keyword>
<protein>
    <submittedName>
        <fullName evidence="2">Uncharacterized protein</fullName>
    </submittedName>
</protein>
<dbReference type="RefSeq" id="WP_131995203.1">
    <property type="nucleotide sequence ID" value="NZ_SLWQ01000002.1"/>
</dbReference>
<comment type="caution">
    <text evidence="2">The sequence shown here is derived from an EMBL/GenBank/DDBJ whole genome shotgun (WGS) entry which is preliminary data.</text>
</comment>
<feature type="transmembrane region" description="Helical" evidence="1">
    <location>
        <begin position="12"/>
        <end position="32"/>
    </location>
</feature>
<sequence length="216" mass="23411">MTETASPLAKDLRLGLFLLLGLVMVATRSHHFGPLPDASWAMFFIAGFYLSPGKPQQPVTLAGGAFRWAFPLLMVLAIAVDYAVISAQGLDFWSHYCVSPAYWFLVPSYAVLWFGGAWLRARYRGLHAREGALLVASAIVAASACYLVSNGSFYWISPSVPVRSFGGWVANLGDWYLPFMQTTLVYVGIAAALHVGATLALRALGGAAQRSPQSHR</sequence>
<organism evidence="2 3">
    <name type="scientific">Dokdonella fugitiva</name>
    <dbReference type="NCBI Taxonomy" id="328517"/>
    <lineage>
        <taxon>Bacteria</taxon>
        <taxon>Pseudomonadati</taxon>
        <taxon>Pseudomonadota</taxon>
        <taxon>Gammaproteobacteria</taxon>
        <taxon>Lysobacterales</taxon>
        <taxon>Rhodanobacteraceae</taxon>
        <taxon>Dokdonella</taxon>
    </lineage>
</organism>
<dbReference type="EMBL" id="SLWQ01000002">
    <property type="protein sequence ID" value="TCO42093.1"/>
    <property type="molecule type" value="Genomic_DNA"/>
</dbReference>
<keyword evidence="3" id="KW-1185">Reference proteome</keyword>